<sequence length="765" mass="83209">MMAADDALAAAAISSPPLPPHPARSLSNASSPLTEVEDKDGEPDEMDLDGPVHKSSSLSNVNLDDEDDDGSREAQSLSTSDNDESALSDVGPDTNDSEAETERLYDTPTKTKNLVDGTDVESSPESVTSPIKRLAAQTRDRKFQASPSKLKQQLHANSDTDGDEDEDDVLSEAEDEENNEADGEEEAAAVNRELIRSSRRRSLPVKQQAKITGADSDKEETPIPTPATLRSQRSSSDTRKRKRSPTTDPSESDQPLRKRVGPGGGAADRDAVPEDNGGQKALIKRVDGARSGDDTAETGGDDRADLVESAEGTSSDTFRARRSMRGSAKKHSSSDDGEKEANEDDVLDSGEPVTAEEDATGQGDDEPLDGDPDEEAEAALRNEEERMTDPILTITVTGSRNMQIDADNLSAIVERKKAALENLHAIEKQFASFRDKLYQERLDQLNQEEEMLLGDSPTHPEYLAMMQCVDARRDGKIRVIDVEYELNMQTLKRWAVARRSHIHSQYFQSIRESRELVLEELGRQWYQIQQQRRSHANTIPDYGLQFPTSKTQRAKDAITYNKEVSILSGIAKYEGFPAAPQIRGASTTQVDDDLEAIARGRPFAPASVPFAASAHNHMSHSALSYPETNTAPYNSGLPSNTTLANGGTTRNAHNGNVGSVSFHSLGAAGQQFIADTPWANPHHPAHHVQRQQQSTPVLLVDSGNSYSSPSGHGPSTAPIVRKPLPQQALQPPIYRHQARLDGDSSKASQTLGTMASKREAAAVMY</sequence>
<evidence type="ECO:0000256" key="6">
    <source>
        <dbReference type="SAM" id="MobiDB-lite"/>
    </source>
</evidence>
<evidence type="ECO:0000313" key="7">
    <source>
        <dbReference type="EMBL" id="CAK7273028.1"/>
    </source>
</evidence>
<keyword evidence="2" id="KW-0678">Repressor</keyword>
<evidence type="ECO:0000256" key="3">
    <source>
        <dbReference type="ARBA" id="ARBA00023015"/>
    </source>
</evidence>
<dbReference type="EMBL" id="CAWUOM010000122">
    <property type="protein sequence ID" value="CAK7273028.1"/>
    <property type="molecule type" value="Genomic_DNA"/>
</dbReference>
<keyword evidence="3" id="KW-0805">Transcription regulation</keyword>
<dbReference type="InterPro" id="IPR013907">
    <property type="entry name" value="Sds3"/>
</dbReference>
<feature type="compositionally biased region" description="Acidic residues" evidence="6">
    <location>
        <begin position="160"/>
        <end position="187"/>
    </location>
</feature>
<keyword evidence="5" id="KW-0539">Nucleus</keyword>
<keyword evidence="4" id="KW-0804">Transcription</keyword>
<comment type="caution">
    <text evidence="7">The sequence shown here is derived from an EMBL/GenBank/DDBJ whole genome shotgun (WGS) entry which is preliminary data.</text>
</comment>
<dbReference type="PANTHER" id="PTHR21964">
    <property type="entry name" value="BREAST CANCER METASTASIS-SUPPRESSOR 1"/>
    <property type="match status" value="1"/>
</dbReference>
<feature type="compositionally biased region" description="Polar residues" evidence="6">
    <location>
        <begin position="120"/>
        <end position="129"/>
    </location>
</feature>
<dbReference type="Gene3D" id="1.20.5.1500">
    <property type="match status" value="1"/>
</dbReference>
<dbReference type="Pfam" id="PF08598">
    <property type="entry name" value="Sds3"/>
    <property type="match status" value="1"/>
</dbReference>
<proteinExistence type="predicted"/>
<evidence type="ECO:0000313" key="8">
    <source>
        <dbReference type="Proteomes" id="UP001642501"/>
    </source>
</evidence>
<evidence type="ECO:0000256" key="2">
    <source>
        <dbReference type="ARBA" id="ARBA00022491"/>
    </source>
</evidence>
<keyword evidence="8" id="KW-1185">Reference proteome</keyword>
<evidence type="ECO:0000256" key="4">
    <source>
        <dbReference type="ARBA" id="ARBA00023163"/>
    </source>
</evidence>
<organism evidence="7 8">
    <name type="scientific">Sporothrix epigloea</name>
    <dbReference type="NCBI Taxonomy" id="1892477"/>
    <lineage>
        <taxon>Eukaryota</taxon>
        <taxon>Fungi</taxon>
        <taxon>Dikarya</taxon>
        <taxon>Ascomycota</taxon>
        <taxon>Pezizomycotina</taxon>
        <taxon>Sordariomycetes</taxon>
        <taxon>Sordariomycetidae</taxon>
        <taxon>Ophiostomatales</taxon>
        <taxon>Ophiostomataceae</taxon>
        <taxon>Sporothrix</taxon>
    </lineage>
</organism>
<feature type="region of interest" description="Disordered" evidence="6">
    <location>
        <begin position="13"/>
        <end position="373"/>
    </location>
</feature>
<protein>
    <submittedName>
        <fullName evidence="7">Transcriptional regulatory protein</fullName>
    </submittedName>
</protein>
<comment type="subcellular location">
    <subcellularLocation>
        <location evidence="1">Nucleus</location>
    </subcellularLocation>
</comment>
<gene>
    <name evidence="7" type="primary">DEP1</name>
    <name evidence="7" type="ORF">SEPCBS57363_005446</name>
</gene>
<feature type="compositionally biased region" description="Basic and acidic residues" evidence="6">
    <location>
        <begin position="284"/>
        <end position="293"/>
    </location>
</feature>
<feature type="compositionally biased region" description="Polar residues" evidence="6">
    <location>
        <begin position="145"/>
        <end position="157"/>
    </location>
</feature>
<feature type="compositionally biased region" description="Acidic residues" evidence="6">
    <location>
        <begin position="341"/>
        <end position="373"/>
    </location>
</feature>
<accession>A0ABP0DZI5</accession>
<evidence type="ECO:0000256" key="5">
    <source>
        <dbReference type="ARBA" id="ARBA00023242"/>
    </source>
</evidence>
<evidence type="ECO:0000256" key="1">
    <source>
        <dbReference type="ARBA" id="ARBA00004123"/>
    </source>
</evidence>
<feature type="compositionally biased region" description="Basic residues" evidence="6">
    <location>
        <begin position="320"/>
        <end position="331"/>
    </location>
</feature>
<feature type="compositionally biased region" description="Acidic residues" evidence="6">
    <location>
        <begin position="35"/>
        <end position="48"/>
    </location>
</feature>
<feature type="compositionally biased region" description="Polar residues" evidence="6">
    <location>
        <begin position="626"/>
        <end position="655"/>
    </location>
</feature>
<reference evidence="7 8" key="1">
    <citation type="submission" date="2024-01" db="EMBL/GenBank/DDBJ databases">
        <authorList>
            <person name="Allen C."/>
            <person name="Tagirdzhanova G."/>
        </authorList>
    </citation>
    <scope>NUCLEOTIDE SEQUENCE [LARGE SCALE GENOMIC DNA]</scope>
    <source>
        <strain evidence="7 8">CBS 573.63</strain>
    </source>
</reference>
<dbReference type="SMART" id="SM01401">
    <property type="entry name" value="Sds3"/>
    <property type="match status" value="1"/>
</dbReference>
<name>A0ABP0DZI5_9PEZI</name>
<dbReference type="Proteomes" id="UP001642501">
    <property type="component" value="Unassembled WGS sequence"/>
</dbReference>
<feature type="region of interest" description="Disordered" evidence="6">
    <location>
        <begin position="623"/>
        <end position="655"/>
    </location>
</feature>